<feature type="transmembrane region" description="Helical" evidence="6">
    <location>
        <begin position="451"/>
        <end position="471"/>
    </location>
</feature>
<proteinExistence type="predicted"/>
<dbReference type="Gene3D" id="1.10.287.70">
    <property type="match status" value="2"/>
</dbReference>
<feature type="transmembrane region" description="Helical" evidence="6">
    <location>
        <begin position="861"/>
        <end position="879"/>
    </location>
</feature>
<feature type="transmembrane region" description="Helical" evidence="6">
    <location>
        <begin position="795"/>
        <end position="817"/>
    </location>
</feature>
<dbReference type="SUPFAM" id="SSF81324">
    <property type="entry name" value="Voltage-gated potassium channels"/>
    <property type="match status" value="1"/>
</dbReference>
<protein>
    <submittedName>
        <fullName evidence="9">Two pore calcium channel protein 1-like</fullName>
    </submittedName>
</protein>
<dbReference type="Gene3D" id="1.20.120.350">
    <property type="entry name" value="Voltage-gated potassium channels. Chain C"/>
    <property type="match status" value="1"/>
</dbReference>
<evidence type="ECO:0000256" key="6">
    <source>
        <dbReference type="SAM" id="Phobius"/>
    </source>
</evidence>
<dbReference type="PANTHER" id="PTHR46726">
    <property type="entry name" value="TWO PORE CHANNEL 3"/>
    <property type="match status" value="1"/>
</dbReference>
<dbReference type="PANTHER" id="PTHR46726:SF1">
    <property type="entry name" value="TWO-PORE CALCIUM CHANNEL 3"/>
    <property type="match status" value="1"/>
</dbReference>
<evidence type="ECO:0000256" key="2">
    <source>
        <dbReference type="ARBA" id="ARBA00022692"/>
    </source>
</evidence>
<dbReference type="OrthoDB" id="416585at2759"/>
<dbReference type="GO" id="GO:0016020">
    <property type="term" value="C:membrane"/>
    <property type="evidence" value="ECO:0007669"/>
    <property type="project" value="UniProtKB-SubCell"/>
</dbReference>
<feature type="region of interest" description="Disordered" evidence="5">
    <location>
        <begin position="1108"/>
        <end position="1137"/>
    </location>
</feature>
<feature type="transmembrane region" description="Helical" evidence="6">
    <location>
        <begin position="995"/>
        <end position="1024"/>
    </location>
</feature>
<dbReference type="InterPro" id="IPR005821">
    <property type="entry name" value="Ion_trans_dom"/>
</dbReference>
<organism evidence="8 9">
    <name type="scientific">Chrysochloris asiatica</name>
    <name type="common">Cape golden mole</name>
    <dbReference type="NCBI Taxonomy" id="185453"/>
    <lineage>
        <taxon>Eukaryota</taxon>
        <taxon>Metazoa</taxon>
        <taxon>Chordata</taxon>
        <taxon>Craniata</taxon>
        <taxon>Vertebrata</taxon>
        <taxon>Euteleostomi</taxon>
        <taxon>Mammalia</taxon>
        <taxon>Eutheria</taxon>
        <taxon>Afrotheria</taxon>
        <taxon>Chrysochloridae</taxon>
        <taxon>Chrysochlorinae</taxon>
        <taxon>Chrysochloris</taxon>
    </lineage>
</organism>
<feature type="compositionally biased region" description="Polar residues" evidence="5">
    <location>
        <begin position="115"/>
        <end position="126"/>
    </location>
</feature>
<accession>A0A9B0TY97</accession>
<dbReference type="AlphaFoldDB" id="A0A9B0TY97"/>
<feature type="region of interest" description="Disordered" evidence="5">
    <location>
        <begin position="104"/>
        <end position="134"/>
    </location>
</feature>
<evidence type="ECO:0000313" key="8">
    <source>
        <dbReference type="Proteomes" id="UP000504623"/>
    </source>
</evidence>
<feature type="transmembrane region" description="Helical" evidence="6">
    <location>
        <begin position="553"/>
        <end position="576"/>
    </location>
</feature>
<feature type="domain" description="Ion transport" evidence="7">
    <location>
        <begin position="769"/>
        <end position="1025"/>
    </location>
</feature>
<keyword evidence="3 6" id="KW-1133">Transmembrane helix</keyword>
<feature type="transmembrane region" description="Helical" evidence="6">
    <location>
        <begin position="492"/>
        <end position="511"/>
    </location>
</feature>
<evidence type="ECO:0000259" key="7">
    <source>
        <dbReference type="Pfam" id="PF00520"/>
    </source>
</evidence>
<feature type="compositionally biased region" description="Low complexity" evidence="5">
    <location>
        <begin position="201"/>
        <end position="214"/>
    </location>
</feature>
<sequence length="1137" mass="128571">MPRHHQGIVFPLNTHSKLTYNTKAKLLRKQNFLVLLVSGSMSLTAFYPSPSGPKCPLHVLNSSPPSEKSRARCVCADVWRTGLQPNVDSVSEVGSPASLRVFRRQKPPKRIPAASSLTHPPSQPQDLQPGLPYGGGVKRRGAFAGGRALLATDSDCPPLEPPGPRLAGFASPPPTLAGSLEAGRGWGQGARVRRPKLTVLRPPGCCRRSPPSSREGQSRAPLTPGLRGSRAESAAATPDSQRIHPGALQPRCPGPVELRGYAVRARSPQKSCAHRRLAIGCGRQRLPALGAFRGCLVENEPANHHLRLLGPCRDSQHSPAVSGERRAQPAAAQWVRDPGRQSRWSPRAKSAGKQPPPAGPLQEKFRDEGRRKWGLSVLMQPWLFRRLRKKDLLLAAAYVSDAQYSRNVPFETSPQTIRLYYFYNHWTMRMATNIFIFVDLSLALFEEPALFPLPFLATSIVEVLCLTAFFGRLVHFAKVTPQTVFWKDTKNICIMVTIVLTLIDLIVYGSLEAVSIHSVRWSRALRPVFLINFPESRQIRRAFRSIRNTLPDILYVFLLFIFNMLIFSLMALKLFGNRGLKTVEGSPYFTNILEIAFELYVLVTTANSPDVMMPAYNFNWWYSLYFITYIIINTYIFMSVFLAVVYNNYRKHLKNEIRKLVYLKRYKMIEAFNILKVEVGTEFVVKEAEWKQLAKVVVPDISSSHLELLLRISDEEQKGHVDKTNFLRLADLLNIQVITISIERHPLEAWMPRVYKSSVSLFIQKMVRHRIFVWTYDVIILLNAIFIALDEKNPFISYAEWLFLSLYIIEILLKLYTYEPRAYFGRKQFWNWFDTLIIIAALVATVANATIQSARKYNSQQILDIVLVLRILRLLRVIISIQRFRVIVTTLINIGPTMLTFGGLVLVVYYTFAIIGMEVFHGKVQFFDPNFTTSDALVCGNPALKDTAFARDRYCKNNFNDLASSFIVLMELTVVNQWHIIADGFALVTHEAAKLYFIVFHIVVVILIVNIFIAFILEAFFVAYSLEKSEVENAIEKKIQELGVGIKEEEVQAGGLIDNMDTEDSGFDGDNGDRKKKALKGSYFKIASKKYRTVDALLQQMFESEIAPEDEGPSLNDILNFSPSDIYPKNPSFENSA</sequence>
<dbReference type="Pfam" id="PF00520">
    <property type="entry name" value="Ion_trans"/>
    <property type="match status" value="2"/>
</dbReference>
<feature type="transmembrane region" description="Helical" evidence="6">
    <location>
        <begin position="771"/>
        <end position="789"/>
    </location>
</feature>
<dbReference type="Proteomes" id="UP000504623">
    <property type="component" value="Unplaced"/>
</dbReference>
<feature type="region of interest" description="Disordered" evidence="5">
    <location>
        <begin position="152"/>
        <end position="251"/>
    </location>
</feature>
<feature type="transmembrane region" description="Helical" evidence="6">
    <location>
        <begin position="588"/>
        <end position="606"/>
    </location>
</feature>
<gene>
    <name evidence="9" type="primary">LOC102824173</name>
</gene>
<dbReference type="InterPro" id="IPR027359">
    <property type="entry name" value="Volt_channel_dom_sf"/>
</dbReference>
<evidence type="ECO:0000256" key="1">
    <source>
        <dbReference type="ARBA" id="ARBA00004141"/>
    </source>
</evidence>
<evidence type="ECO:0000313" key="9">
    <source>
        <dbReference type="RefSeq" id="XP_006873606.1"/>
    </source>
</evidence>
<evidence type="ECO:0000256" key="4">
    <source>
        <dbReference type="ARBA" id="ARBA00023136"/>
    </source>
</evidence>
<dbReference type="GO" id="GO:0005216">
    <property type="term" value="F:monoatomic ion channel activity"/>
    <property type="evidence" value="ECO:0007669"/>
    <property type="project" value="InterPro"/>
</dbReference>
<feature type="transmembrane region" description="Helical" evidence="6">
    <location>
        <begin position="829"/>
        <end position="849"/>
    </location>
</feature>
<name>A0A9B0TY97_CHRAS</name>
<feature type="domain" description="Ion transport" evidence="7">
    <location>
        <begin position="435"/>
        <end position="651"/>
    </location>
</feature>
<feature type="transmembrane region" description="Helical" evidence="6">
    <location>
        <begin position="891"/>
        <end position="912"/>
    </location>
</feature>
<evidence type="ECO:0000256" key="5">
    <source>
        <dbReference type="SAM" id="MobiDB-lite"/>
    </source>
</evidence>
<evidence type="ECO:0000256" key="3">
    <source>
        <dbReference type="ARBA" id="ARBA00022989"/>
    </source>
</evidence>
<keyword evidence="2 6" id="KW-0812">Transmembrane</keyword>
<reference evidence="9" key="1">
    <citation type="submission" date="2025-08" db="UniProtKB">
        <authorList>
            <consortium name="RefSeq"/>
        </authorList>
    </citation>
    <scope>IDENTIFICATION</scope>
    <source>
        <tissue evidence="9">Spleen</tissue>
    </source>
</reference>
<dbReference type="RefSeq" id="XP_006873606.1">
    <property type="nucleotide sequence ID" value="XM_006873544.1"/>
</dbReference>
<comment type="subcellular location">
    <subcellularLocation>
        <location evidence="1">Membrane</location>
        <topology evidence="1">Multi-pass membrane protein</topology>
    </subcellularLocation>
</comment>
<dbReference type="GeneID" id="102824173"/>
<keyword evidence="4 6" id="KW-0472">Membrane</keyword>
<feature type="transmembrane region" description="Helical" evidence="6">
    <location>
        <begin position="626"/>
        <end position="649"/>
    </location>
</feature>
<feature type="region of interest" description="Disordered" evidence="5">
    <location>
        <begin position="314"/>
        <end position="365"/>
    </location>
</feature>
<keyword evidence="8" id="KW-1185">Reference proteome</keyword>